<protein>
    <submittedName>
        <fullName evidence="1">Uncharacterized protein</fullName>
    </submittedName>
</protein>
<organism evidence="1 2">
    <name type="scientific">Agrobacterium vitis</name>
    <name type="common">Rhizobium vitis</name>
    <dbReference type="NCBI Taxonomy" id="373"/>
    <lineage>
        <taxon>Bacteria</taxon>
        <taxon>Pseudomonadati</taxon>
        <taxon>Pseudomonadota</taxon>
        <taxon>Alphaproteobacteria</taxon>
        <taxon>Hyphomicrobiales</taxon>
        <taxon>Rhizobiaceae</taxon>
        <taxon>Rhizobium/Agrobacterium group</taxon>
        <taxon>Agrobacterium</taxon>
    </lineage>
</organism>
<proteinExistence type="predicted"/>
<dbReference type="Proteomes" id="UP000655037">
    <property type="component" value="Unassembled WGS sequence"/>
</dbReference>
<dbReference type="AlphaFoldDB" id="A0AAE2RE75"/>
<name>A0AAE2RE75_AGRVI</name>
<sequence length="63" mass="7211">MALSSRLLNDFADNNLRAPISARIDPDQAWKSPGLNDDKDTVQHYRTIFRVYALYMKRPAGCI</sequence>
<evidence type="ECO:0000313" key="2">
    <source>
        <dbReference type="Proteomes" id="UP000655037"/>
    </source>
</evidence>
<reference evidence="1" key="1">
    <citation type="submission" date="2020-11" db="EMBL/GenBank/DDBJ databases">
        <title>Agrobacterium vitis strain K377 genome.</title>
        <authorList>
            <person name="Xi H."/>
        </authorList>
    </citation>
    <scope>NUCLEOTIDE SEQUENCE</scope>
    <source>
        <strain evidence="1">K377</strain>
    </source>
</reference>
<dbReference type="RefSeq" id="WP_194416977.1">
    <property type="nucleotide sequence ID" value="NZ_JACXXJ020000005.1"/>
</dbReference>
<dbReference type="EMBL" id="JACXXJ020000005">
    <property type="protein sequence ID" value="MBF2716781.1"/>
    <property type="molecule type" value="Genomic_DNA"/>
</dbReference>
<accession>A0AAE2RE75</accession>
<comment type="caution">
    <text evidence="1">The sequence shown here is derived from an EMBL/GenBank/DDBJ whole genome shotgun (WGS) entry which is preliminary data.</text>
</comment>
<gene>
    <name evidence="1" type="ORF">IEI95_021445</name>
</gene>
<evidence type="ECO:0000313" key="1">
    <source>
        <dbReference type="EMBL" id="MBF2716781.1"/>
    </source>
</evidence>